<evidence type="ECO:0000313" key="11">
    <source>
        <dbReference type="EnsemblMetazoa" id="AMEM004322-PA"/>
    </source>
</evidence>
<evidence type="ECO:0000259" key="9">
    <source>
        <dbReference type="SMART" id="SM01367"/>
    </source>
</evidence>
<dbReference type="VEuPathDB" id="VectorBase:AMEM21_004208"/>
<evidence type="ECO:0000256" key="4">
    <source>
        <dbReference type="ARBA" id="ARBA00023015"/>
    </source>
</evidence>
<feature type="compositionally biased region" description="Polar residues" evidence="8">
    <location>
        <begin position="880"/>
        <end position="897"/>
    </location>
</feature>
<dbReference type="Proteomes" id="UP000075903">
    <property type="component" value="Unassembled WGS sequence"/>
</dbReference>
<dbReference type="GO" id="GO:0000785">
    <property type="term" value="C:chromatin"/>
    <property type="evidence" value="ECO:0007669"/>
    <property type="project" value="TreeGrafter"/>
</dbReference>
<dbReference type="VEuPathDB" id="VectorBase:AMEM004322"/>
<protein>
    <recommendedName>
        <fullName evidence="13">Retinoblastoma-associated protein A-box domain-containing protein</fullName>
    </recommendedName>
</protein>
<dbReference type="GO" id="GO:0000977">
    <property type="term" value="F:RNA polymerase II transcription regulatory region sequence-specific DNA binding"/>
    <property type="evidence" value="ECO:0007669"/>
    <property type="project" value="TreeGrafter"/>
</dbReference>
<comment type="similarity">
    <text evidence="2">Belongs to the retinoblastoma protein (RB) family.</text>
</comment>
<dbReference type="Pfam" id="PF01857">
    <property type="entry name" value="RB_B"/>
    <property type="match status" value="1"/>
</dbReference>
<evidence type="ECO:0000256" key="2">
    <source>
        <dbReference type="ARBA" id="ARBA00009475"/>
    </source>
</evidence>
<dbReference type="GO" id="GO:2000134">
    <property type="term" value="P:negative regulation of G1/S transition of mitotic cell cycle"/>
    <property type="evidence" value="ECO:0007669"/>
    <property type="project" value="TreeGrafter"/>
</dbReference>
<evidence type="ECO:0008006" key="13">
    <source>
        <dbReference type="Google" id="ProtNLM"/>
    </source>
</evidence>
<evidence type="ECO:0000256" key="6">
    <source>
        <dbReference type="ARBA" id="ARBA00023242"/>
    </source>
</evidence>
<feature type="region of interest" description="Disordered" evidence="8">
    <location>
        <begin position="1032"/>
        <end position="1069"/>
    </location>
</feature>
<dbReference type="InterPro" id="IPR028309">
    <property type="entry name" value="RB_fam"/>
</dbReference>
<dbReference type="GO" id="GO:0005634">
    <property type="term" value="C:nucleus"/>
    <property type="evidence" value="ECO:0007669"/>
    <property type="project" value="UniProtKB-SubCell"/>
</dbReference>
<comment type="subcellular location">
    <subcellularLocation>
        <location evidence="1">Nucleus</location>
    </subcellularLocation>
</comment>
<dbReference type="Pfam" id="PF11934">
    <property type="entry name" value="DUF3452"/>
    <property type="match status" value="1"/>
</dbReference>
<dbReference type="InterPro" id="IPR002720">
    <property type="entry name" value="RB_A"/>
</dbReference>
<feature type="domain" description="Retinoblastoma-associated protein A-box" evidence="10">
    <location>
        <begin position="387"/>
        <end position="577"/>
    </location>
</feature>
<evidence type="ECO:0000259" key="10">
    <source>
        <dbReference type="SMART" id="SM01368"/>
    </source>
</evidence>
<feature type="compositionally biased region" description="Low complexity" evidence="8">
    <location>
        <begin position="716"/>
        <end position="730"/>
    </location>
</feature>
<feature type="compositionally biased region" description="Low complexity" evidence="8">
    <location>
        <begin position="668"/>
        <end position="703"/>
    </location>
</feature>
<dbReference type="InterPro" id="IPR024599">
    <property type="entry name" value="RB_N"/>
</dbReference>
<accession>A0A182UVE4</accession>
<dbReference type="SUPFAM" id="SSF47954">
    <property type="entry name" value="Cyclin-like"/>
    <property type="match status" value="2"/>
</dbReference>
<sequence>MASNDNSDLRETHREICRALNIDADTENRSWSSFERTRDQFDLTGEPSHWMCCALYVACLQELPAVGDPDHYIQGNGVNITNLLTQCNIKIQEFFSKMKQWSEIRSLPGRLRTAVDNLHHEFSVSITTYTVFGEDFPRIFNEANIVPDEPKRNKKSKPNPCSYNRLREFSWLLFLTVKEQHREQRRDLATAMDLCVCVMDLIYRNVVADGRMDLVNPKVLHEGGSSSVDGTTAAAEAALKINVREQLCNEYPTTSESVDETNRSVFLPALSSMVEANDLRGTRAPDGQSFLGLVSVANFEDNLKLLNRRYERCILRCGMLDERIALSSRSSPTSQRNRWSVNVAGPPRTPLSLKSGRTGGGVGMVRGIRVGFANGGPEQSSGSPFVVRGTLSQLMKRIRGHEPGSPRGTFLTLMKNCTPSPLGTVLEHVDRMRARFVKRLTEQEGWKLALADCRFDAVEALYYQLLENIIPWELKKRPSMTVSRVIYDLCSNAFFNETVIVCAAEIIFFLRQEQHNFPWILEVFGMEPFKFFHIIEVTVTANNDILTSDIVNHLRRIEEQLVDSISWKSSSVLWECMEKENYQIPANKDVEQRAEIAGVTPLKGDSVPNTPNGTRGGGPSTSTATTAATTTTATTATGRPVPHPDSAKKKLFVDLPATPTKLPPPPAASTSSATPSAATATSTSAGTTVATAAGSATSSSSSSEMANVPGNGTNGSSDSKSISSFSSPQRSAHDPQHPPSNETRRLNFFFRKATCRLPLHFCMYQVAYDRMCNLCQNLGIDSEVIQKLIWTILEFTITKCSQELMRDRHLDQLLMCAIFVTMRIKKLPNTFKQIMHCYHSQPQANSSIYRSVFIRYESAAAPPDGSGKEDVEEAKDTDECSNGQGKNGTTTASSNGEATGDASERCPVTEMAGTSVQYGREVYGDIIKFYNDIYVVTVHHFALQYYNADVSQESLFLSPTPKSQMRNIQKSPRQISSGINLYVSTTNKISSLKDSPNVRVLTFPSSPGQSPTMHERKLPLLVRGKVGETAARRLTEPAAYEQSRAPKLRRLDKIHQERQHQDNEMSENE</sequence>
<evidence type="ECO:0000256" key="1">
    <source>
        <dbReference type="ARBA" id="ARBA00004123"/>
    </source>
</evidence>
<feature type="compositionally biased region" description="Basic and acidic residues" evidence="8">
    <location>
        <begin position="1049"/>
        <end position="1063"/>
    </location>
</feature>
<dbReference type="GO" id="GO:0030154">
    <property type="term" value="P:cell differentiation"/>
    <property type="evidence" value="ECO:0007669"/>
    <property type="project" value="TreeGrafter"/>
</dbReference>
<dbReference type="SMART" id="SM01367">
    <property type="entry name" value="DUF3452"/>
    <property type="match status" value="1"/>
</dbReference>
<evidence type="ECO:0000256" key="7">
    <source>
        <dbReference type="ARBA" id="ARBA00023306"/>
    </source>
</evidence>
<dbReference type="GO" id="GO:0006357">
    <property type="term" value="P:regulation of transcription by RNA polymerase II"/>
    <property type="evidence" value="ECO:0007669"/>
    <property type="project" value="InterPro"/>
</dbReference>
<feature type="region of interest" description="Disordered" evidence="8">
    <location>
        <begin position="329"/>
        <end position="357"/>
    </location>
</feature>
<evidence type="ECO:0000256" key="8">
    <source>
        <dbReference type="SAM" id="MobiDB-lite"/>
    </source>
</evidence>
<dbReference type="EnsemblMetazoa" id="AMEM004322-RA">
    <property type="protein sequence ID" value="AMEM004322-PA"/>
    <property type="gene ID" value="AMEM004322"/>
</dbReference>
<feature type="region of interest" description="Disordered" evidence="8">
    <location>
        <begin position="860"/>
        <end position="906"/>
    </location>
</feature>
<dbReference type="InterPro" id="IPR036915">
    <property type="entry name" value="Cyclin-like_sf"/>
</dbReference>
<feature type="domain" description="Retinoblastoma-associated protein N-terminal" evidence="9">
    <location>
        <begin position="61"/>
        <end position="205"/>
    </location>
</feature>
<name>A0A182UVE4_ANOME</name>
<dbReference type="STRING" id="30066.A0A182UVE4"/>
<organism evidence="11 12">
    <name type="scientific">Anopheles merus</name>
    <name type="common">Mosquito</name>
    <dbReference type="NCBI Taxonomy" id="30066"/>
    <lineage>
        <taxon>Eukaryota</taxon>
        <taxon>Metazoa</taxon>
        <taxon>Ecdysozoa</taxon>
        <taxon>Arthropoda</taxon>
        <taxon>Hexapoda</taxon>
        <taxon>Insecta</taxon>
        <taxon>Pterygota</taxon>
        <taxon>Neoptera</taxon>
        <taxon>Endopterygota</taxon>
        <taxon>Diptera</taxon>
        <taxon>Nematocera</taxon>
        <taxon>Culicoidea</taxon>
        <taxon>Culicidae</taxon>
        <taxon>Anophelinae</taxon>
        <taxon>Anopheles</taxon>
    </lineage>
</organism>
<proteinExistence type="inferred from homology"/>
<reference evidence="11" key="1">
    <citation type="submission" date="2020-05" db="UniProtKB">
        <authorList>
            <consortium name="EnsemblMetazoa"/>
        </authorList>
    </citation>
    <scope>IDENTIFICATION</scope>
    <source>
        <strain evidence="11">MAF</strain>
    </source>
</reference>
<dbReference type="PANTHER" id="PTHR13742">
    <property type="entry name" value="RETINOBLASTOMA-ASSOCIATED PROTEIN RB -RELATED"/>
    <property type="match status" value="1"/>
</dbReference>
<dbReference type="Pfam" id="PF01858">
    <property type="entry name" value="RB_A"/>
    <property type="match status" value="1"/>
</dbReference>
<dbReference type="Gene3D" id="1.10.472.140">
    <property type="match status" value="1"/>
</dbReference>
<dbReference type="SMART" id="SM01368">
    <property type="entry name" value="RB_A"/>
    <property type="match status" value="1"/>
</dbReference>
<evidence type="ECO:0000313" key="12">
    <source>
        <dbReference type="Proteomes" id="UP000075903"/>
    </source>
</evidence>
<feature type="compositionally biased region" description="Polar residues" evidence="8">
    <location>
        <begin position="329"/>
        <end position="340"/>
    </location>
</feature>
<evidence type="ECO:0000256" key="3">
    <source>
        <dbReference type="ARBA" id="ARBA00022491"/>
    </source>
</evidence>
<dbReference type="InterPro" id="IPR002719">
    <property type="entry name" value="RB_B"/>
</dbReference>
<dbReference type="Gene3D" id="1.10.472.10">
    <property type="entry name" value="Cyclin-like"/>
    <property type="match status" value="2"/>
</dbReference>
<keyword evidence="5" id="KW-0804">Transcription</keyword>
<keyword evidence="6" id="KW-0539">Nucleus</keyword>
<dbReference type="GO" id="GO:0005667">
    <property type="term" value="C:transcription regulator complex"/>
    <property type="evidence" value="ECO:0007669"/>
    <property type="project" value="TreeGrafter"/>
</dbReference>
<evidence type="ECO:0000256" key="5">
    <source>
        <dbReference type="ARBA" id="ARBA00023163"/>
    </source>
</evidence>
<dbReference type="FunFam" id="1.10.472.140:FF:000010">
    <property type="entry name" value="AGAP006477-PA"/>
    <property type="match status" value="1"/>
</dbReference>
<keyword evidence="7" id="KW-0131">Cell cycle</keyword>
<keyword evidence="3" id="KW-0678">Repressor</keyword>
<dbReference type="PANTHER" id="PTHR13742:SF17">
    <property type="entry name" value="RE32990P-RELATED"/>
    <property type="match status" value="1"/>
</dbReference>
<feature type="region of interest" description="Disordered" evidence="8">
    <location>
        <begin position="598"/>
        <end position="743"/>
    </location>
</feature>
<dbReference type="AlphaFoldDB" id="A0A182UVE4"/>
<feature type="compositionally biased region" description="Low complexity" evidence="8">
    <location>
        <begin position="620"/>
        <end position="640"/>
    </location>
</feature>
<keyword evidence="4" id="KW-0805">Transcription regulation</keyword>
<keyword evidence="12" id="KW-1185">Reference proteome</keyword>